<dbReference type="AlphaFoldDB" id="A0A385TR47"/>
<keyword evidence="2" id="KW-1185">Reference proteome</keyword>
<gene>
    <name evidence="1" type="ORF">D5F53_24435</name>
</gene>
<dbReference type="KEGG" id="plw:D5F53_24435"/>
<proteinExistence type="predicted"/>
<sequence>MIQKNWILGRANRYLRKLVGGQQSIAGPRHSRRHEDRPVSMRGAIKQGRLARHRYSADHLPIGAVVYCKADLVLVNRNGLSKWYAPPLYNGAYRQDKRVSLKEEKFGYSPLSVMLGEMSMCSAFRSRFLRKSSKGSGIGKGSQ</sequence>
<dbReference type="Proteomes" id="UP000266552">
    <property type="component" value="Chromosome"/>
</dbReference>
<accession>A0A385TR47</accession>
<reference evidence="1 2" key="1">
    <citation type="submission" date="2018-09" db="EMBL/GenBank/DDBJ databases">
        <title>Genome Sequence of Paenibacillus lautus Strain E7593-69, Azo Dye-Degrading Bacteria, Isolated from Commercial Tattoo Inks.</title>
        <authorList>
            <person name="Nho S.W."/>
            <person name="Kim S.-J."/>
            <person name="Kweon O."/>
            <person name="Cerniglia C.E."/>
        </authorList>
    </citation>
    <scope>NUCLEOTIDE SEQUENCE [LARGE SCALE GENOMIC DNA]</scope>
    <source>
        <strain evidence="1 2">E7593-69</strain>
    </source>
</reference>
<protein>
    <submittedName>
        <fullName evidence="1">Uncharacterized protein</fullName>
    </submittedName>
</protein>
<name>A0A385TR47_PAELA</name>
<evidence type="ECO:0000313" key="1">
    <source>
        <dbReference type="EMBL" id="AYB46249.1"/>
    </source>
</evidence>
<dbReference type="EMBL" id="CP032412">
    <property type="protein sequence ID" value="AYB46249.1"/>
    <property type="molecule type" value="Genomic_DNA"/>
</dbReference>
<evidence type="ECO:0000313" key="2">
    <source>
        <dbReference type="Proteomes" id="UP000266552"/>
    </source>
</evidence>
<organism evidence="1 2">
    <name type="scientific">Paenibacillus lautus</name>
    <name type="common">Bacillus lautus</name>
    <dbReference type="NCBI Taxonomy" id="1401"/>
    <lineage>
        <taxon>Bacteria</taxon>
        <taxon>Bacillati</taxon>
        <taxon>Bacillota</taxon>
        <taxon>Bacilli</taxon>
        <taxon>Bacillales</taxon>
        <taxon>Paenibacillaceae</taxon>
        <taxon>Paenibacillus</taxon>
    </lineage>
</organism>